<evidence type="ECO:0000256" key="1">
    <source>
        <dbReference type="RuleBase" id="RU369079"/>
    </source>
</evidence>
<comment type="function">
    <text evidence="1">Part of the tripartite ATP-independent periplasmic (TRAP) transport system.</text>
</comment>
<gene>
    <name evidence="3" type="ORF">SAMN05421509_110117</name>
</gene>
<dbReference type="AlphaFoldDB" id="A0A285VYK2"/>
<dbReference type="EMBL" id="OBQJ01000010">
    <property type="protein sequence ID" value="SOC57751.1"/>
    <property type="molecule type" value="Genomic_DNA"/>
</dbReference>
<dbReference type="Pfam" id="PF06808">
    <property type="entry name" value="DctM"/>
    <property type="match status" value="1"/>
</dbReference>
<comment type="subcellular location">
    <subcellularLocation>
        <location evidence="1">Cell inner membrane</location>
        <topology evidence="1">Multi-pass membrane protein</topology>
    </subcellularLocation>
</comment>
<protein>
    <submittedName>
        <fullName evidence="3">Tripartite ATP-independent transporter, DctM component</fullName>
    </submittedName>
</protein>
<reference evidence="3 4" key="1">
    <citation type="submission" date="2017-08" db="EMBL/GenBank/DDBJ databases">
        <authorList>
            <person name="de Groot N.N."/>
        </authorList>
    </citation>
    <scope>NUCLEOTIDE SEQUENCE [LARGE SCALE GENOMIC DNA]</scope>
    <source>
        <strain evidence="3 4">USBA 855</strain>
    </source>
</reference>
<keyword evidence="1" id="KW-0813">Transport</keyword>
<dbReference type="InterPro" id="IPR010656">
    <property type="entry name" value="DctM"/>
</dbReference>
<keyword evidence="1" id="KW-0472">Membrane</keyword>
<proteinExistence type="predicted"/>
<name>A0A285VYK2_9GAMM</name>
<dbReference type="Proteomes" id="UP000219023">
    <property type="component" value="Unassembled WGS sequence"/>
</dbReference>
<feature type="domain" description="TRAP C4-dicarboxylate transport system permease DctM subunit" evidence="2">
    <location>
        <begin position="2"/>
        <end position="33"/>
    </location>
</feature>
<keyword evidence="1" id="KW-0997">Cell inner membrane</keyword>
<sequence>MAALILIFTPIFLPVATQFGISPIHFGIMLMMNQCQRILVDNPA</sequence>
<dbReference type="GO" id="GO:0005886">
    <property type="term" value="C:plasma membrane"/>
    <property type="evidence" value="ECO:0007669"/>
    <property type="project" value="UniProtKB-SubCell"/>
</dbReference>
<evidence type="ECO:0000313" key="4">
    <source>
        <dbReference type="Proteomes" id="UP000219023"/>
    </source>
</evidence>
<dbReference type="RefSeq" id="WP_245846477.1">
    <property type="nucleotide sequence ID" value="NZ_JAHXDJ010000002.1"/>
</dbReference>
<evidence type="ECO:0000313" key="3">
    <source>
        <dbReference type="EMBL" id="SOC57751.1"/>
    </source>
</evidence>
<dbReference type="GO" id="GO:0022857">
    <property type="term" value="F:transmembrane transporter activity"/>
    <property type="evidence" value="ECO:0007669"/>
    <property type="project" value="UniProtKB-UniRule"/>
</dbReference>
<evidence type="ECO:0000259" key="2">
    <source>
        <dbReference type="Pfam" id="PF06808"/>
    </source>
</evidence>
<accession>A0A285VYK2</accession>
<keyword evidence="1" id="KW-1003">Cell membrane</keyword>
<organism evidence="3 4">
    <name type="scientific">Chromohalobacter canadensis</name>
    <dbReference type="NCBI Taxonomy" id="141389"/>
    <lineage>
        <taxon>Bacteria</taxon>
        <taxon>Pseudomonadati</taxon>
        <taxon>Pseudomonadota</taxon>
        <taxon>Gammaproteobacteria</taxon>
        <taxon>Oceanospirillales</taxon>
        <taxon>Halomonadaceae</taxon>
        <taxon>Chromohalobacter</taxon>
    </lineage>
</organism>